<proteinExistence type="predicted"/>
<keyword evidence="4" id="KW-1185">Reference proteome</keyword>
<dbReference type="Gene3D" id="3.40.50.1980">
    <property type="entry name" value="Nitrogenase molybdenum iron protein domain"/>
    <property type="match status" value="2"/>
</dbReference>
<dbReference type="Pfam" id="PF01497">
    <property type="entry name" value="Peripla_BP_2"/>
    <property type="match status" value="1"/>
</dbReference>
<keyword evidence="1" id="KW-0732">Signal</keyword>
<dbReference type="EMBL" id="AGRW01000047">
    <property type="protein sequence ID" value="EIC01729.1"/>
    <property type="molecule type" value="Genomic_DNA"/>
</dbReference>
<protein>
    <submittedName>
        <fullName evidence="3">Periplasmic binding protein</fullName>
    </submittedName>
</protein>
<dbReference type="AlphaFoldDB" id="H7EL04"/>
<dbReference type="PATRIC" id="fig|907348.3.peg.1585"/>
<accession>H7EL04</accession>
<feature type="domain" description="Fe/B12 periplasmic-binding" evidence="2">
    <location>
        <begin position="56"/>
        <end position="331"/>
    </location>
</feature>
<evidence type="ECO:0000313" key="3">
    <source>
        <dbReference type="EMBL" id="EIC01729.1"/>
    </source>
</evidence>
<dbReference type="PANTHER" id="PTHR30535">
    <property type="entry name" value="VITAMIN B12-BINDING PROTEIN"/>
    <property type="match status" value="1"/>
</dbReference>
<feature type="chain" id="PRO_5003610216" evidence="1">
    <location>
        <begin position="20"/>
        <end position="371"/>
    </location>
</feature>
<dbReference type="STRING" id="907348.TresaDRAFT_1018"/>
<dbReference type="Gene3D" id="1.20.58.2180">
    <property type="match status" value="1"/>
</dbReference>
<dbReference type="PROSITE" id="PS51257">
    <property type="entry name" value="PROKAR_LIPOPROTEIN"/>
    <property type="match status" value="1"/>
</dbReference>
<dbReference type="PROSITE" id="PS50983">
    <property type="entry name" value="FE_B12_PBP"/>
    <property type="match status" value="1"/>
</dbReference>
<dbReference type="RefSeq" id="WP_002704471.1">
    <property type="nucleotide sequence ID" value="NZ_AGRW01000047.1"/>
</dbReference>
<dbReference type="eggNOG" id="COG0614">
    <property type="taxonomic scope" value="Bacteria"/>
</dbReference>
<evidence type="ECO:0000313" key="4">
    <source>
        <dbReference type="Proteomes" id="UP000003571"/>
    </source>
</evidence>
<evidence type="ECO:0000256" key="1">
    <source>
        <dbReference type="SAM" id="SignalP"/>
    </source>
</evidence>
<dbReference type="Proteomes" id="UP000003571">
    <property type="component" value="Unassembled WGS sequence"/>
</dbReference>
<dbReference type="OrthoDB" id="368509at2"/>
<name>H7EL04_9SPIR</name>
<comment type="caution">
    <text evidence="3">The sequence shown here is derived from an EMBL/GenBank/DDBJ whole genome shotgun (WGS) entry which is preliminary data.</text>
</comment>
<organism evidence="3 4">
    <name type="scientific">Treponema saccharophilum DSM 2985</name>
    <dbReference type="NCBI Taxonomy" id="907348"/>
    <lineage>
        <taxon>Bacteria</taxon>
        <taxon>Pseudomonadati</taxon>
        <taxon>Spirochaetota</taxon>
        <taxon>Spirochaetia</taxon>
        <taxon>Spirochaetales</taxon>
        <taxon>Treponemataceae</taxon>
        <taxon>Treponema</taxon>
    </lineage>
</organism>
<dbReference type="SUPFAM" id="SSF53807">
    <property type="entry name" value="Helical backbone' metal receptor"/>
    <property type="match status" value="1"/>
</dbReference>
<dbReference type="InterPro" id="IPR002491">
    <property type="entry name" value="ABC_transptr_periplasmic_BD"/>
</dbReference>
<dbReference type="InterPro" id="IPR050902">
    <property type="entry name" value="ABC_Transporter_SBP"/>
</dbReference>
<feature type="signal peptide" evidence="1">
    <location>
        <begin position="1"/>
        <end position="19"/>
    </location>
</feature>
<evidence type="ECO:0000259" key="2">
    <source>
        <dbReference type="PROSITE" id="PS50983"/>
    </source>
</evidence>
<sequence length="371" mass="40778">MKKIAECLCALLASALLLASCSRKESPAAAPQKAAATHIVTDHAGRDVELPVNIERVVIISPMPLPSIYCLYMGGTDKLVGMHPSSMAAAENSYLKNVYPDVVNVPTGFVKNGAVNVEELLKLRPDVVFYLASDTALSQSLENAGIKGFAFSTSVADFNTIETYANWIGKLGEIFGDTGRADAIIKYGREIEKKVGGRIAGLGEEEKPPVMILYHYDASGMKTSGVNFYGDYWINASGGKNVAGELSGMPQISMEQVYQWNPEYIFITNFSPYLPEDLYENAIEGYDWSEVNAVKNRRVYKIPLGMYRWFPPSSDTPLCLQWMSKVLHPELFGDVDIDKEVAAYFRTFYGVELTADALQAIFNPARAASGK</sequence>
<gene>
    <name evidence="3" type="ORF">TresaDRAFT_1018</name>
</gene>
<reference evidence="3 4" key="1">
    <citation type="submission" date="2011-09" db="EMBL/GenBank/DDBJ databases">
        <title>The draft genome of Treponema saccharophilum DSM 2985.</title>
        <authorList>
            <consortium name="US DOE Joint Genome Institute (JGI-PGF)"/>
            <person name="Lucas S."/>
            <person name="Copeland A."/>
            <person name="Lapidus A."/>
            <person name="Glavina del Rio T."/>
            <person name="Dalin E."/>
            <person name="Tice H."/>
            <person name="Bruce D."/>
            <person name="Goodwin L."/>
            <person name="Pitluck S."/>
            <person name="Peters L."/>
            <person name="Kyrpides N."/>
            <person name="Mavromatis K."/>
            <person name="Ivanova N."/>
            <person name="Markowitz V."/>
            <person name="Cheng J.-F."/>
            <person name="Hugenholtz P."/>
            <person name="Woyke T."/>
            <person name="Wu D."/>
            <person name="Gronow S."/>
            <person name="Wellnitz S."/>
            <person name="Brambilla E."/>
            <person name="Klenk H.-P."/>
            <person name="Eisen J.A."/>
        </authorList>
    </citation>
    <scope>NUCLEOTIDE SEQUENCE [LARGE SCALE GENOMIC DNA]</scope>
    <source>
        <strain evidence="3 4">DSM 2985</strain>
    </source>
</reference>
<dbReference type="PANTHER" id="PTHR30535:SF34">
    <property type="entry name" value="MOLYBDATE-BINDING PROTEIN MOLA"/>
    <property type="match status" value="1"/>
</dbReference>
<dbReference type="GO" id="GO:0071281">
    <property type="term" value="P:cellular response to iron ion"/>
    <property type="evidence" value="ECO:0007669"/>
    <property type="project" value="TreeGrafter"/>
</dbReference>